<reference evidence="2" key="1">
    <citation type="journal article" date="2020" name="New Phytol.">
        <title>Comparative genomics reveals dynamic genome evolution in host specialist ectomycorrhizal fungi.</title>
        <authorList>
            <person name="Lofgren L.A."/>
            <person name="Nguyen N.H."/>
            <person name="Vilgalys R."/>
            <person name="Ruytinx J."/>
            <person name="Liao H.L."/>
            <person name="Branco S."/>
            <person name="Kuo A."/>
            <person name="LaButti K."/>
            <person name="Lipzen A."/>
            <person name="Andreopoulos W."/>
            <person name="Pangilinan J."/>
            <person name="Riley R."/>
            <person name="Hundley H."/>
            <person name="Na H."/>
            <person name="Barry K."/>
            <person name="Grigoriev I.V."/>
            <person name="Stajich J.E."/>
            <person name="Kennedy P.G."/>
        </authorList>
    </citation>
    <scope>NUCLEOTIDE SEQUENCE</scope>
    <source>
        <strain evidence="2">DOB743</strain>
    </source>
</reference>
<comment type="caution">
    <text evidence="2">The sequence shown here is derived from an EMBL/GenBank/DDBJ whole genome shotgun (WGS) entry which is preliminary data.</text>
</comment>
<evidence type="ECO:0000256" key="1">
    <source>
        <dbReference type="SAM" id="MobiDB-lite"/>
    </source>
</evidence>
<dbReference type="Proteomes" id="UP000714275">
    <property type="component" value="Unassembled WGS sequence"/>
</dbReference>
<keyword evidence="3" id="KW-1185">Reference proteome</keyword>
<dbReference type="EMBL" id="JABBWD010000102">
    <property type="protein sequence ID" value="KAG1765883.1"/>
    <property type="molecule type" value="Genomic_DNA"/>
</dbReference>
<dbReference type="AlphaFoldDB" id="A0A9P6ZI34"/>
<proteinExistence type="predicted"/>
<name>A0A9P6ZI34_9AGAM</name>
<dbReference type="OrthoDB" id="2652504at2759"/>
<evidence type="ECO:0000313" key="3">
    <source>
        <dbReference type="Proteomes" id="UP000714275"/>
    </source>
</evidence>
<organism evidence="2 3">
    <name type="scientific">Suillus placidus</name>
    <dbReference type="NCBI Taxonomy" id="48579"/>
    <lineage>
        <taxon>Eukaryota</taxon>
        <taxon>Fungi</taxon>
        <taxon>Dikarya</taxon>
        <taxon>Basidiomycota</taxon>
        <taxon>Agaricomycotina</taxon>
        <taxon>Agaricomycetes</taxon>
        <taxon>Agaricomycetidae</taxon>
        <taxon>Boletales</taxon>
        <taxon>Suillineae</taxon>
        <taxon>Suillaceae</taxon>
        <taxon>Suillus</taxon>
    </lineage>
</organism>
<feature type="region of interest" description="Disordered" evidence="1">
    <location>
        <begin position="189"/>
        <end position="234"/>
    </location>
</feature>
<gene>
    <name evidence="2" type="ORF">EV702DRAFT_1050871</name>
</gene>
<evidence type="ECO:0000313" key="2">
    <source>
        <dbReference type="EMBL" id="KAG1765883.1"/>
    </source>
</evidence>
<accession>A0A9P6ZI34</accession>
<protein>
    <submittedName>
        <fullName evidence="2">Uncharacterized protein</fullName>
    </submittedName>
</protein>
<sequence>MTGQLNVFVCEETIYTSLNASDAISHEPVWDTQDDHDSSPDDSTSPLTTRWAYPACSWFAFIPLNPNFDSPIFECLNHSMWSLSTELDSQGKLILHHNIREKWCELEQKLLWCQELLGAGLLFHGALFFHKLPLNMEELCIQHKAASLQPIQRSCHMKNSAFNAKLHHYNPSKEAVACAIEAQRAPVGNGTQSRSALGWDDNATQSTLGRGTTPEAPSVDSRFPAPQRLSSQKSGEDWKTFFVQHLKENWKKEEKESLAQQQSRESREWAVKSHNISGKFSMATVFEWQPQDEFGGNPTRLYNSFQNEWDLCNQLDPTSTSDGDWEENQFNFLDLIPDPLPPPPPVPLLLSSFMQDICNYFRCHEVAASSNYTEASTTRSIGGSATFESWVKKQKFSHVCNIAGDSGKDVNSISDVQKHVITCFMGYLVTLSTSQLSEIPSIRKLTRSCYD</sequence>